<dbReference type="AlphaFoldDB" id="A0A7W7YGZ3"/>
<dbReference type="Proteomes" id="UP000534294">
    <property type="component" value="Unassembled WGS sequence"/>
</dbReference>
<evidence type="ECO:0000313" key="2">
    <source>
        <dbReference type="Proteomes" id="UP000534294"/>
    </source>
</evidence>
<dbReference type="PIRSF" id="PIRSF029416">
    <property type="entry name" value="UCP029416_PTP"/>
    <property type="match status" value="1"/>
</dbReference>
<evidence type="ECO:0008006" key="3">
    <source>
        <dbReference type="Google" id="ProtNLM"/>
    </source>
</evidence>
<organism evidence="1 2">
    <name type="scientific">Prosthecobacter dejongeii</name>
    <dbReference type="NCBI Taxonomy" id="48465"/>
    <lineage>
        <taxon>Bacteria</taxon>
        <taxon>Pseudomonadati</taxon>
        <taxon>Verrucomicrobiota</taxon>
        <taxon>Verrucomicrobiia</taxon>
        <taxon>Verrucomicrobiales</taxon>
        <taxon>Verrucomicrobiaceae</taxon>
        <taxon>Prosthecobacter</taxon>
    </lineage>
</organism>
<dbReference type="InterPro" id="IPR016919">
    <property type="entry name" value="UCP029416_PTP"/>
</dbReference>
<accession>A0A7W7YGZ3</accession>
<name>A0A7W7YGZ3_9BACT</name>
<proteinExistence type="predicted"/>
<dbReference type="InterPro" id="IPR036196">
    <property type="entry name" value="Ptyr_pPase_sf"/>
</dbReference>
<dbReference type="EMBL" id="JACHIF010000001">
    <property type="protein sequence ID" value="MBB5035949.1"/>
    <property type="molecule type" value="Genomic_DNA"/>
</dbReference>
<reference evidence="1 2" key="1">
    <citation type="submission" date="2020-08" db="EMBL/GenBank/DDBJ databases">
        <title>Genomic Encyclopedia of Type Strains, Phase IV (KMG-IV): sequencing the most valuable type-strain genomes for metagenomic binning, comparative biology and taxonomic classification.</title>
        <authorList>
            <person name="Goeker M."/>
        </authorList>
    </citation>
    <scope>NUCLEOTIDE SEQUENCE [LARGE SCALE GENOMIC DNA]</scope>
    <source>
        <strain evidence="1 2">DSM 12251</strain>
    </source>
</reference>
<evidence type="ECO:0000313" key="1">
    <source>
        <dbReference type="EMBL" id="MBB5035949.1"/>
    </source>
</evidence>
<dbReference type="Gene3D" id="3.40.50.2300">
    <property type="match status" value="1"/>
</dbReference>
<comment type="caution">
    <text evidence="1">The sequence shown here is derived from an EMBL/GenBank/DDBJ whole genome shotgun (WGS) entry which is preliminary data.</text>
</comment>
<protein>
    <recommendedName>
        <fullName evidence="3">Phosphotyrosine protein phosphatase I domain-containing protein</fullName>
    </recommendedName>
</protein>
<gene>
    <name evidence="1" type="ORF">HNQ64_000183</name>
</gene>
<dbReference type="RefSeq" id="WP_184204400.1">
    <property type="nucleotide sequence ID" value="NZ_JACHIF010000001.1"/>
</dbReference>
<sequence length="106" mass="12432">MKLLFLCSRNLWRSPTAEAIYQNDPRVQVRSAGVSSSARTRVSEKSLRWADVVCVMEHWQKKRLRDDFPEVVSDLQIEVLDIPDDYEYMDPALIELIRERVEPLIV</sequence>
<dbReference type="SUPFAM" id="SSF52788">
    <property type="entry name" value="Phosphotyrosine protein phosphatases I"/>
    <property type="match status" value="1"/>
</dbReference>
<keyword evidence="2" id="KW-1185">Reference proteome</keyword>